<dbReference type="EMBL" id="JAPFFF010000009">
    <property type="protein sequence ID" value="KAK8881781.1"/>
    <property type="molecule type" value="Genomic_DNA"/>
</dbReference>
<feature type="transmembrane region" description="Helical" evidence="5">
    <location>
        <begin position="80"/>
        <end position="99"/>
    </location>
</feature>
<keyword evidence="3 5" id="KW-1133">Transmembrane helix</keyword>
<evidence type="ECO:0000256" key="5">
    <source>
        <dbReference type="SAM" id="Phobius"/>
    </source>
</evidence>
<keyword evidence="4 5" id="KW-0472">Membrane</keyword>
<evidence type="ECO:0000313" key="6">
    <source>
        <dbReference type="EMBL" id="KAK8881781.1"/>
    </source>
</evidence>
<protein>
    <recommendedName>
        <fullName evidence="8">Tetraspanin family protein</fullName>
    </recommendedName>
</protein>
<evidence type="ECO:0000256" key="3">
    <source>
        <dbReference type="ARBA" id="ARBA00022989"/>
    </source>
</evidence>
<reference evidence="6 7" key="1">
    <citation type="submission" date="2024-04" db="EMBL/GenBank/DDBJ databases">
        <title>Tritrichomonas musculus Genome.</title>
        <authorList>
            <person name="Alves-Ferreira E."/>
            <person name="Grigg M."/>
            <person name="Lorenzi H."/>
            <person name="Galac M."/>
        </authorList>
    </citation>
    <scope>NUCLEOTIDE SEQUENCE [LARGE SCALE GENOMIC DNA]</scope>
    <source>
        <strain evidence="6 7">EAF2021</strain>
    </source>
</reference>
<accession>A0ABR2JTK8</accession>
<name>A0ABR2JTK8_9EUKA</name>
<evidence type="ECO:0000256" key="1">
    <source>
        <dbReference type="ARBA" id="ARBA00004141"/>
    </source>
</evidence>
<comment type="subcellular location">
    <subcellularLocation>
        <location evidence="1">Membrane</location>
        <topology evidence="1">Multi-pass membrane protein</topology>
    </subcellularLocation>
</comment>
<feature type="transmembrane region" description="Helical" evidence="5">
    <location>
        <begin position="46"/>
        <end position="68"/>
    </location>
</feature>
<evidence type="ECO:0000313" key="7">
    <source>
        <dbReference type="Proteomes" id="UP001470230"/>
    </source>
</evidence>
<proteinExistence type="predicted"/>
<evidence type="ECO:0000256" key="4">
    <source>
        <dbReference type="ARBA" id="ARBA00023136"/>
    </source>
</evidence>
<dbReference type="Pfam" id="PF00335">
    <property type="entry name" value="Tetraspanin"/>
    <property type="match status" value="1"/>
</dbReference>
<dbReference type="InterPro" id="IPR018499">
    <property type="entry name" value="Tetraspanin/Peripherin"/>
</dbReference>
<evidence type="ECO:0000256" key="2">
    <source>
        <dbReference type="ARBA" id="ARBA00022692"/>
    </source>
</evidence>
<keyword evidence="2 5" id="KW-0812">Transmembrane</keyword>
<keyword evidence="7" id="KW-1185">Reference proteome</keyword>
<evidence type="ECO:0008006" key="8">
    <source>
        <dbReference type="Google" id="ProtNLM"/>
    </source>
</evidence>
<organism evidence="6 7">
    <name type="scientific">Tritrichomonas musculus</name>
    <dbReference type="NCBI Taxonomy" id="1915356"/>
    <lineage>
        <taxon>Eukaryota</taxon>
        <taxon>Metamonada</taxon>
        <taxon>Parabasalia</taxon>
        <taxon>Tritrichomonadida</taxon>
        <taxon>Tritrichomonadidae</taxon>
        <taxon>Tritrichomonas</taxon>
    </lineage>
</organism>
<gene>
    <name evidence="6" type="ORF">M9Y10_044417</name>
</gene>
<feature type="transmembrane region" description="Helical" evidence="5">
    <location>
        <begin position="164"/>
        <end position="191"/>
    </location>
</feature>
<feature type="transmembrane region" description="Helical" evidence="5">
    <location>
        <begin position="12"/>
        <end position="34"/>
    </location>
</feature>
<sequence length="214" mass="23739">MGCCQRCCTNTCLTFFTLFTLGATLGFLIFSTYIVSKVRKVNDTVFIILVVATCITGIVFIFGIYASCCGSRCARGALSVIYLAYALAILACGIIVLIYRNKFANYLRDNYYDEKLTDSDKDYIEKTFDCTFPERPVPNATNATLLENSAASCFDKFDDFCKKFGIIIGVVLIFLFVVIFIGVIFACNAACKKRETSSGSKTKEQVSTPLTYGW</sequence>
<comment type="caution">
    <text evidence="6">The sequence shown here is derived from an EMBL/GenBank/DDBJ whole genome shotgun (WGS) entry which is preliminary data.</text>
</comment>
<dbReference type="Proteomes" id="UP001470230">
    <property type="component" value="Unassembled WGS sequence"/>
</dbReference>